<evidence type="ECO:0000256" key="1">
    <source>
        <dbReference type="SAM" id="Phobius"/>
    </source>
</evidence>
<keyword evidence="1" id="KW-1133">Transmembrane helix</keyword>
<gene>
    <name evidence="2" type="ORF">JY500_18640</name>
</gene>
<dbReference type="Pfam" id="PF07332">
    <property type="entry name" value="Phage_holin_3_6"/>
    <property type="match status" value="1"/>
</dbReference>
<keyword evidence="3" id="KW-1185">Reference proteome</keyword>
<keyword evidence="1" id="KW-0472">Membrane</keyword>
<evidence type="ECO:0000313" key="3">
    <source>
        <dbReference type="Proteomes" id="UP000663570"/>
    </source>
</evidence>
<sequence length="128" mass="13739">MAGDEGGGIAERLGRLGDAALGTAQTRLALLAVEVEEEGLRLGTALFHLILAALFTGFGLLALAVFVTVWLWDSHRLLALGVDSLLFLGLAAWTAMQAQRQLAGGTRLFKDSIAELERDRDALRGRHD</sequence>
<protein>
    <submittedName>
        <fullName evidence="2">Phage holin family protein</fullName>
    </submittedName>
</protein>
<reference evidence="2 3" key="1">
    <citation type="submission" date="2021-02" db="EMBL/GenBank/DDBJ databases">
        <title>Niveibacterium changnyeongensis HC41.</title>
        <authorList>
            <person name="Kang M."/>
        </authorList>
    </citation>
    <scope>NUCLEOTIDE SEQUENCE [LARGE SCALE GENOMIC DNA]</scope>
    <source>
        <strain evidence="2 3">HC41</strain>
    </source>
</reference>
<feature type="transmembrane region" description="Helical" evidence="1">
    <location>
        <begin position="46"/>
        <end position="71"/>
    </location>
</feature>
<feature type="transmembrane region" description="Helical" evidence="1">
    <location>
        <begin position="77"/>
        <end position="96"/>
    </location>
</feature>
<keyword evidence="1" id="KW-0812">Transmembrane</keyword>
<accession>A0ABX7M3W7</accession>
<dbReference type="RefSeq" id="WP_206254130.1">
    <property type="nucleotide sequence ID" value="NZ_CP071060.1"/>
</dbReference>
<dbReference type="Proteomes" id="UP000663570">
    <property type="component" value="Chromosome"/>
</dbReference>
<dbReference type="InterPro" id="IPR009937">
    <property type="entry name" value="Phage_holin_3_6"/>
</dbReference>
<evidence type="ECO:0000313" key="2">
    <source>
        <dbReference type="EMBL" id="QSI76452.1"/>
    </source>
</evidence>
<name>A0ABX7M3W7_9RHOO</name>
<organism evidence="2 3">
    <name type="scientific">Niveibacterium microcysteis</name>
    <dbReference type="NCBI Taxonomy" id="2811415"/>
    <lineage>
        <taxon>Bacteria</taxon>
        <taxon>Pseudomonadati</taxon>
        <taxon>Pseudomonadota</taxon>
        <taxon>Betaproteobacteria</taxon>
        <taxon>Rhodocyclales</taxon>
        <taxon>Rhodocyclaceae</taxon>
        <taxon>Niveibacterium</taxon>
    </lineage>
</organism>
<proteinExistence type="predicted"/>
<dbReference type="EMBL" id="CP071060">
    <property type="protein sequence ID" value="QSI76452.1"/>
    <property type="molecule type" value="Genomic_DNA"/>
</dbReference>